<feature type="compositionally biased region" description="Pro residues" evidence="1">
    <location>
        <begin position="273"/>
        <end position="297"/>
    </location>
</feature>
<feature type="compositionally biased region" description="Gly residues" evidence="1">
    <location>
        <begin position="358"/>
        <end position="372"/>
    </location>
</feature>
<dbReference type="Gene3D" id="2.70.50.70">
    <property type="match status" value="1"/>
</dbReference>
<reference evidence="2 3" key="1">
    <citation type="journal article" date="2013" name="PLoS Genet.">
        <title>Comparative genome structure, secondary metabolite, and effector coding capacity across Cochliobolus pathogens.</title>
        <authorList>
            <person name="Condon B.J."/>
            <person name="Leng Y."/>
            <person name="Wu D."/>
            <person name="Bushley K.E."/>
            <person name="Ohm R.A."/>
            <person name="Otillar R."/>
            <person name="Martin J."/>
            <person name="Schackwitz W."/>
            <person name="Grimwood J."/>
            <person name="MohdZainudin N."/>
            <person name="Xue C."/>
            <person name="Wang R."/>
            <person name="Manning V.A."/>
            <person name="Dhillon B."/>
            <person name="Tu Z.J."/>
            <person name="Steffenson B.J."/>
            <person name="Salamov A."/>
            <person name="Sun H."/>
            <person name="Lowry S."/>
            <person name="LaButti K."/>
            <person name="Han J."/>
            <person name="Copeland A."/>
            <person name="Lindquist E."/>
            <person name="Barry K."/>
            <person name="Schmutz J."/>
            <person name="Baker S.E."/>
            <person name="Ciuffetti L.M."/>
            <person name="Grigoriev I.V."/>
            <person name="Zhong S."/>
            <person name="Turgeon B.G."/>
        </authorList>
    </citation>
    <scope>NUCLEOTIDE SEQUENCE [LARGE SCALE GENOMIC DNA]</scope>
    <source>
        <strain evidence="2 3">ATCC 44560</strain>
    </source>
</reference>
<evidence type="ECO:0000256" key="1">
    <source>
        <dbReference type="SAM" id="MobiDB-lite"/>
    </source>
</evidence>
<keyword evidence="2" id="KW-0503">Monooxygenase</keyword>
<dbReference type="Proteomes" id="UP000054032">
    <property type="component" value="Unassembled WGS sequence"/>
</dbReference>
<dbReference type="GO" id="GO:0004497">
    <property type="term" value="F:monooxygenase activity"/>
    <property type="evidence" value="ECO:0007669"/>
    <property type="project" value="UniProtKB-KW"/>
</dbReference>
<dbReference type="GeneID" id="19122635"/>
<gene>
    <name evidence="2" type="ORF">COCMIDRAFT_34762</name>
</gene>
<dbReference type="HOGENOM" id="CLU_032571_1_0_1"/>
<dbReference type="RefSeq" id="XP_007685753.1">
    <property type="nucleotide sequence ID" value="XM_007687563.1"/>
</dbReference>
<organism evidence="2 3">
    <name type="scientific">Bipolaris oryzae ATCC 44560</name>
    <dbReference type="NCBI Taxonomy" id="930090"/>
    <lineage>
        <taxon>Eukaryota</taxon>
        <taxon>Fungi</taxon>
        <taxon>Dikarya</taxon>
        <taxon>Ascomycota</taxon>
        <taxon>Pezizomycotina</taxon>
        <taxon>Dothideomycetes</taxon>
        <taxon>Pleosporomycetidae</taxon>
        <taxon>Pleosporales</taxon>
        <taxon>Pleosporineae</taxon>
        <taxon>Pleosporaceae</taxon>
        <taxon>Bipolaris</taxon>
    </lineage>
</organism>
<evidence type="ECO:0000313" key="3">
    <source>
        <dbReference type="Proteomes" id="UP000054032"/>
    </source>
</evidence>
<sequence length="435" mass="43051">MSLRSTIMAAATMIAAVNSHMIMKHPVPFSVDKLDNSPISASQFPCKSNIGFTVSEMNQMAVGEEQELSFTGSAVHGGGSCQLSVTMDTEPTKDSVFKVIKSIEGGCPGISEAETFKFQLPDSIPNGKATFAWTWFAKLSGGPEMYMNCAPIEVTGGASDKSKFDALPDMLVANLAGATTCKQEVSKVLKFPNPGSVLETGGDAADILDPTGDCGSTGTTPSDPSQPSSPAGGAPSSAPSAPAGGAPSAPSPPVAGQPSVAPTSAVGGQPTVAPTPPSGAAPSPPSGSKPSAAPLPPNGGGVFAPGASSGSPAGPTAPARPSTSTTLVTVTATPTPPVRPTPSAGTGSPATPTTPSTPGGGSGAPSTPGGGSSACSENGTIVCNGATQFGICNNGKLVWQEVAAGTTCANGSITKRGYNGRIVRSHLMSRRVGHY</sequence>
<dbReference type="EMBL" id="KI963949">
    <property type="protein sequence ID" value="EUC47694.1"/>
    <property type="molecule type" value="Genomic_DNA"/>
</dbReference>
<accession>W6ZJS0</accession>
<feature type="region of interest" description="Disordered" evidence="1">
    <location>
        <begin position="199"/>
        <end position="375"/>
    </location>
</feature>
<dbReference type="PANTHER" id="PTHR36182">
    <property type="entry name" value="PROTEIN, PUTATIVE (AFU_ORTHOLOGUE AFUA_6G10930)-RELATED"/>
    <property type="match status" value="1"/>
</dbReference>
<dbReference type="OrthoDB" id="2342176at2759"/>
<proteinExistence type="predicted"/>
<dbReference type="KEGG" id="bor:COCMIDRAFT_34762"/>
<feature type="compositionally biased region" description="Low complexity" evidence="1">
    <location>
        <begin position="304"/>
        <end position="333"/>
    </location>
</feature>
<evidence type="ECO:0000313" key="2">
    <source>
        <dbReference type="EMBL" id="EUC47694.1"/>
    </source>
</evidence>
<dbReference type="AlphaFoldDB" id="W6ZJS0"/>
<keyword evidence="3" id="KW-1185">Reference proteome</keyword>
<feature type="compositionally biased region" description="Polar residues" evidence="1">
    <location>
        <begin position="214"/>
        <end position="223"/>
    </location>
</feature>
<dbReference type="STRING" id="930090.W6ZJS0"/>
<dbReference type="PANTHER" id="PTHR36182:SF2">
    <property type="entry name" value="LYTIC POLYSACCHARIDE MONOOXYGENASE"/>
    <property type="match status" value="1"/>
</dbReference>
<keyword evidence="2" id="KW-0560">Oxidoreductase</keyword>
<feature type="compositionally biased region" description="Low complexity" evidence="1">
    <location>
        <begin position="341"/>
        <end position="357"/>
    </location>
</feature>
<protein>
    <submittedName>
        <fullName evidence="2">Lytic polysaccharide monooxygenase</fullName>
    </submittedName>
</protein>
<name>W6ZJS0_COCMI</name>
<feature type="compositionally biased region" description="Low complexity" evidence="1">
    <location>
        <begin position="225"/>
        <end position="248"/>
    </location>
</feature>
<dbReference type="eggNOG" id="ENOG502S005">
    <property type="taxonomic scope" value="Eukaryota"/>
</dbReference>